<feature type="domain" description="SLH" evidence="3">
    <location>
        <begin position="40"/>
        <end position="103"/>
    </location>
</feature>
<evidence type="ECO:0000313" key="4">
    <source>
        <dbReference type="EMBL" id="SHE29432.1"/>
    </source>
</evidence>
<accession>A0A1M4SB69</accession>
<feature type="region of interest" description="Disordered" evidence="2">
    <location>
        <begin position="106"/>
        <end position="135"/>
    </location>
</feature>
<dbReference type="PROSITE" id="PS51272">
    <property type="entry name" value="SLH"/>
    <property type="match status" value="2"/>
</dbReference>
<organism evidence="4 5">
    <name type="scientific">Thermoanaerobacter uzonensis DSM 18761</name>
    <dbReference type="NCBI Taxonomy" id="1123369"/>
    <lineage>
        <taxon>Bacteria</taxon>
        <taxon>Bacillati</taxon>
        <taxon>Bacillota</taxon>
        <taxon>Clostridia</taxon>
        <taxon>Thermoanaerobacterales</taxon>
        <taxon>Thermoanaerobacteraceae</taxon>
        <taxon>Thermoanaerobacter</taxon>
    </lineage>
</organism>
<sequence length="859" mass="95460">MKKIFTILLTIIVLFVLNNIYTYASDNPVYYGTDNAQSIHYSMSFKDMKDSFAKNDIMKMAALSVIRGGGNQKFYPKSYLKREEAIAYIVRLMGLEEQVQKMPISSSTAVGGSNPSTANSNQTGQNNASSQSGPKVDSWAQGIIDVAVKNNLLSKQDMTLDFTANATREEVAYWIAKGLNLAPIYGKDLQKVYAFSDAKSFNTDYMPYIEAVLKSGIMTGYNDSKFGPKDNITREQMASVLNRAFNLGYKLMGYSILNATVQDILYEKDPGENSVKKTFVLLNNKGQNEYIVVQGTYSSKGIVHNSDFLTISNGVPSFSDSIEKGDNVNFYLSGQNVIFAEKNPVFQSTLYGEIKDISASNITLTSESGVEYVFSYNPNTKVYINDYPASIKDLRYGQIATVYLNGNTAYVINVEYEDLGAGKIDTGSRQVTGSIIAIEKQDNGINIKLNNGQFYSIAYDVAVIKDGNTVSLSSIKEGDYVNLYFDDPYTNAPIKVLVENGYHKVYYIIRGNLGSLLASNNSISLNNVEKYYQGTWQRADNFAYYSLDGTKIYYNGFEVSKEDLKNYRGNQIYAAVENHFGTDSITFINITPSFTMSYSGIASFDTQSMILTLNDGRKVTVNDGTIIIKNGMKVPYSSLMGQKQVYVSFSQSDRGLYANFISIIDNIYPDYYYAKGFINGATSNSITVGNYLYTTWSYQAYGYYAIQNNQWNIVGGTKTFYVGDKTYIVDNRDKNSKVIPYTEFLDVKYGKSKYISAHVYVVSQGDNAIAINIMNSTGQERVSTADVEFIDGTKLTLNNVNDWNELNGVWNLNTSLDTIDVSKAVIIKNGQAVNISSINSGDSLYIIRNGSSAVIVTVK</sequence>
<protein>
    <submittedName>
        <fullName evidence="4">S-layer homology domain-containing protein</fullName>
    </submittedName>
</protein>
<reference evidence="5" key="1">
    <citation type="submission" date="2016-11" db="EMBL/GenBank/DDBJ databases">
        <authorList>
            <person name="Varghese N."/>
            <person name="Submissions S."/>
        </authorList>
    </citation>
    <scope>NUCLEOTIDE SEQUENCE [LARGE SCALE GENOMIC DNA]</scope>
    <source>
        <strain evidence="5">DSM 18761</strain>
    </source>
</reference>
<keyword evidence="5" id="KW-1185">Reference proteome</keyword>
<dbReference type="Proteomes" id="UP000184127">
    <property type="component" value="Unassembled WGS sequence"/>
</dbReference>
<dbReference type="EMBL" id="FQUR01000006">
    <property type="protein sequence ID" value="SHE29432.1"/>
    <property type="molecule type" value="Genomic_DNA"/>
</dbReference>
<proteinExistence type="predicted"/>
<name>A0A1M4SB69_9THEO</name>
<evidence type="ECO:0000256" key="1">
    <source>
        <dbReference type="ARBA" id="ARBA00022737"/>
    </source>
</evidence>
<dbReference type="AlphaFoldDB" id="A0A1M4SB69"/>
<dbReference type="InterPro" id="IPR001119">
    <property type="entry name" value="SLH_dom"/>
</dbReference>
<dbReference type="Pfam" id="PF00395">
    <property type="entry name" value="SLH"/>
    <property type="match status" value="2"/>
</dbReference>
<feature type="compositionally biased region" description="Polar residues" evidence="2">
    <location>
        <begin position="106"/>
        <end position="133"/>
    </location>
</feature>
<evidence type="ECO:0000259" key="3">
    <source>
        <dbReference type="PROSITE" id="PS51272"/>
    </source>
</evidence>
<evidence type="ECO:0000256" key="2">
    <source>
        <dbReference type="SAM" id="MobiDB-lite"/>
    </source>
</evidence>
<gene>
    <name evidence="4" type="ORF">SAMN02745195_00080</name>
</gene>
<keyword evidence="1" id="KW-0677">Repeat</keyword>
<feature type="domain" description="SLH" evidence="3">
    <location>
        <begin position="192"/>
        <end position="255"/>
    </location>
</feature>
<evidence type="ECO:0000313" key="5">
    <source>
        <dbReference type="Proteomes" id="UP000184127"/>
    </source>
</evidence>